<dbReference type="InterPro" id="IPR011989">
    <property type="entry name" value="ARM-like"/>
</dbReference>
<dbReference type="PANTHER" id="PTHR13366:SF0">
    <property type="entry name" value="HEAT REPEAT-CONTAINING PROTEIN 6"/>
    <property type="match status" value="1"/>
</dbReference>
<accession>A0A835U3N6</accession>
<protein>
    <recommendedName>
        <fullName evidence="1">Armadillo repeat-containing domain-containing protein</fullName>
    </recommendedName>
</protein>
<proteinExistence type="predicted"/>
<dbReference type="PANTHER" id="PTHR13366">
    <property type="entry name" value="MALARIA ANTIGEN-RELATED"/>
    <property type="match status" value="1"/>
</dbReference>
<sequence>MNYTRMPEDILATTIASVHDWIKIDIASKIENAALLGAALSCLRTALSRSPPSAHVLKMLENNILTGLLPSEHEASTTDLLVQLLEPGKPAVITFESLQALKAVSHNYPSIMTGYWEQISAIAYRLLQCPVTNEVSRFNSDSWKEILVNFQVIDECLRAVSGFKGADDLVEFRLLDIQLMSNITREKRVSSAPSYGVNLPDSQKNELTDFSSGATRWSEIVDKHLPLAINHSFPMVRAAAMTCFAGLTSSVFSVVEVEVQDYILSSIATAALKDNSPSVKSAACRAIGVVATFSHNVYREETEIHPSDEEMLEVGVGGAVGYNVAKRMIVDFVTLHGDHRLLERMVQAFLSCVTTGNVKVQWNVCHALSNLFMNDTLRMRDMPWAPTVYSILLLLLRDSSNCKIRMHAAVALAVPSSRLDYGNSFCDVVQELEHLLETIGSHQSLILTTIHVLGFVTLKDGLALNDFFLKKAQFLEEWFKALCSSLMETPDQPSACMATSTGNRADLMATNVPKELVQKALKSLYDVYESSNHRSVAERFEKLIRSFS</sequence>
<dbReference type="AlphaFoldDB" id="A0A835U3N6"/>
<dbReference type="EMBL" id="JADCNM010000430">
    <property type="protein sequence ID" value="KAG0447638.1"/>
    <property type="molecule type" value="Genomic_DNA"/>
</dbReference>
<dbReference type="InterPro" id="IPR006911">
    <property type="entry name" value="ARM-rpt_dom"/>
</dbReference>
<organism evidence="2 3">
    <name type="scientific">Vanilla planifolia</name>
    <name type="common">Vanilla</name>
    <dbReference type="NCBI Taxonomy" id="51239"/>
    <lineage>
        <taxon>Eukaryota</taxon>
        <taxon>Viridiplantae</taxon>
        <taxon>Streptophyta</taxon>
        <taxon>Embryophyta</taxon>
        <taxon>Tracheophyta</taxon>
        <taxon>Spermatophyta</taxon>
        <taxon>Magnoliopsida</taxon>
        <taxon>Liliopsida</taxon>
        <taxon>Asparagales</taxon>
        <taxon>Orchidaceae</taxon>
        <taxon>Vanilloideae</taxon>
        <taxon>Vanilleae</taxon>
        <taxon>Vanilla</taxon>
    </lineage>
</organism>
<feature type="domain" description="Armadillo repeat-containing" evidence="1">
    <location>
        <begin position="249"/>
        <end position="388"/>
    </location>
</feature>
<dbReference type="Gene3D" id="1.25.10.10">
    <property type="entry name" value="Leucine-rich Repeat Variant"/>
    <property type="match status" value="1"/>
</dbReference>
<dbReference type="InterPro" id="IPR016024">
    <property type="entry name" value="ARM-type_fold"/>
</dbReference>
<name>A0A835U3N6_VANPL</name>
<gene>
    <name evidence="2" type="ORF">HPP92_028229</name>
</gene>
<evidence type="ECO:0000313" key="3">
    <source>
        <dbReference type="Proteomes" id="UP000639772"/>
    </source>
</evidence>
<dbReference type="SUPFAM" id="SSF48371">
    <property type="entry name" value="ARM repeat"/>
    <property type="match status" value="1"/>
</dbReference>
<comment type="caution">
    <text evidence="2">The sequence shown here is derived from an EMBL/GenBank/DDBJ whole genome shotgun (WGS) entry which is preliminary data.</text>
</comment>
<dbReference type="OrthoDB" id="422637at2759"/>
<reference evidence="2 3" key="1">
    <citation type="journal article" date="2020" name="Nat. Food">
        <title>A phased Vanilla planifolia genome enables genetic improvement of flavour and production.</title>
        <authorList>
            <person name="Hasing T."/>
            <person name="Tang H."/>
            <person name="Brym M."/>
            <person name="Khazi F."/>
            <person name="Huang T."/>
            <person name="Chambers A.H."/>
        </authorList>
    </citation>
    <scope>NUCLEOTIDE SEQUENCE [LARGE SCALE GENOMIC DNA]</scope>
    <source>
        <tissue evidence="2">Leaf</tissue>
    </source>
</reference>
<dbReference type="Pfam" id="PF04826">
    <property type="entry name" value="Arm_2"/>
    <property type="match status" value="1"/>
</dbReference>
<dbReference type="InterPro" id="IPR052107">
    <property type="entry name" value="HEAT6"/>
</dbReference>
<dbReference type="Proteomes" id="UP000639772">
    <property type="component" value="Unassembled WGS sequence"/>
</dbReference>
<evidence type="ECO:0000313" key="2">
    <source>
        <dbReference type="EMBL" id="KAG0447638.1"/>
    </source>
</evidence>
<evidence type="ECO:0000259" key="1">
    <source>
        <dbReference type="Pfam" id="PF04826"/>
    </source>
</evidence>